<evidence type="ECO:0000256" key="3">
    <source>
        <dbReference type="ARBA" id="ARBA00022540"/>
    </source>
</evidence>
<feature type="compositionally biased region" description="Low complexity" evidence="10">
    <location>
        <begin position="122"/>
        <end position="148"/>
    </location>
</feature>
<dbReference type="AlphaFoldDB" id="D2NNU5"/>
<comment type="function">
    <text evidence="7 8 9">One of the essential components for the initiation of protein synthesis. Protects formylmethionyl-tRNA from spontaneous hydrolysis and promotes its binding to the 30S ribosomal subunits. Also involved in the hydrolysis of GTP during the formation of the 70S ribosomal complex.</text>
</comment>
<dbReference type="InterPro" id="IPR015760">
    <property type="entry name" value="TIF_IF2"/>
</dbReference>
<evidence type="ECO:0000256" key="1">
    <source>
        <dbReference type="ARBA" id="ARBA00007733"/>
    </source>
</evidence>
<keyword evidence="3 8" id="KW-0396">Initiation factor</keyword>
<evidence type="ECO:0000313" key="13">
    <source>
        <dbReference type="Proteomes" id="UP000001883"/>
    </source>
</evidence>
<keyword evidence="6 8" id="KW-0342">GTP-binding</keyword>
<dbReference type="SUPFAM" id="SSF50447">
    <property type="entry name" value="Translation proteins"/>
    <property type="match status" value="2"/>
</dbReference>
<feature type="compositionally biased region" description="Gly residues" evidence="10">
    <location>
        <begin position="223"/>
        <end position="239"/>
    </location>
</feature>
<evidence type="ECO:0000256" key="9">
    <source>
        <dbReference type="RuleBase" id="RU000644"/>
    </source>
</evidence>
<evidence type="ECO:0000256" key="5">
    <source>
        <dbReference type="ARBA" id="ARBA00022917"/>
    </source>
</evidence>
<keyword evidence="8" id="KW-0963">Cytoplasm</keyword>
<dbReference type="FunFam" id="3.40.50.300:FF:000019">
    <property type="entry name" value="Translation initiation factor IF-2"/>
    <property type="match status" value="1"/>
</dbReference>
<dbReference type="Gene3D" id="1.10.10.2480">
    <property type="match status" value="1"/>
</dbReference>
<dbReference type="GO" id="GO:0003924">
    <property type="term" value="F:GTPase activity"/>
    <property type="evidence" value="ECO:0007669"/>
    <property type="project" value="UniProtKB-UniRule"/>
</dbReference>
<evidence type="ECO:0000256" key="2">
    <source>
        <dbReference type="ARBA" id="ARBA00020675"/>
    </source>
</evidence>
<dbReference type="CDD" id="cd03702">
    <property type="entry name" value="IF2_mtIF2_II"/>
    <property type="match status" value="1"/>
</dbReference>
<reference evidence="13" key="1">
    <citation type="submission" date="2009-07" db="EMBL/GenBank/DDBJ databases">
        <title>Complete genome sequence of Rothia mucilaginosa DJ.</title>
        <authorList>
            <person name="Yamane K."/>
            <person name="Nambu T."/>
            <person name="Mashimo C."/>
            <person name="Sugimori C."/>
            <person name="Yamanaka T."/>
            <person name="Leung K."/>
            <person name="Fukushima H."/>
        </authorList>
    </citation>
    <scope>NUCLEOTIDE SEQUENCE [LARGE SCALE GENOMIC DNA]</scope>
    <source>
        <strain evidence="13">DY-18</strain>
    </source>
</reference>
<dbReference type="PROSITE" id="PS01176">
    <property type="entry name" value="IF2"/>
    <property type="match status" value="1"/>
</dbReference>
<dbReference type="GO" id="GO:0005525">
    <property type="term" value="F:GTP binding"/>
    <property type="evidence" value="ECO:0007669"/>
    <property type="project" value="UniProtKB-KW"/>
</dbReference>
<dbReference type="SUPFAM" id="SSF52156">
    <property type="entry name" value="Initiation factor IF2/eIF5b, domain 3"/>
    <property type="match status" value="1"/>
</dbReference>
<dbReference type="InterPro" id="IPR044145">
    <property type="entry name" value="IF2_II"/>
</dbReference>
<accession>D2NNU5</accession>
<keyword evidence="13" id="KW-1185">Reference proteome</keyword>
<proteinExistence type="inferred from homology"/>
<feature type="compositionally biased region" description="Gly residues" evidence="10">
    <location>
        <begin position="275"/>
        <end position="304"/>
    </location>
</feature>
<dbReference type="CDD" id="cd01887">
    <property type="entry name" value="IF2_eIF5B"/>
    <property type="match status" value="1"/>
</dbReference>
<sequence length="959" mass="99725">MSAPFPVRTGNGENLAQPRVHEFAKEVGVPSKEVIAKLKDMGEFVKSSSSTLNPMVLKKLRAEFPAAAAKPAAKAAPAESAAKPAAKPAPKPAAAKPAAKPAAAPKPAAAKPAAKPAPKPAAKPAAAESAAPKPAAAKPAAKPAAAPKPGGPRPGNNPFASQQGMARPEAAPKPAAPKPAAPKPGPKPGPRPGNNPFASQQGMKRGGGDSQRSGGPRPARNGRPGGNGGARPGGNGGPRPGAPRPAAGARPGAPRPAGGGGARPNPSMMPKVSNVGGGASGSNNGGGNGGGGARRGGGSGGFNRGPGRPGPGGRGNAQGAFGRGGSKRKGRKSKAARRHEQEQLNAPAPGGVVVPRGDGSTEIRLRRGASIMDFAEKIGANPASLITVLFHLGEMATQTQSLDEETFELLGAELGYVIKIVSPEDEERELLESFDINLEAEAEAEGEDVLEVRPPVVTVMGHVDHGKTRLLDAIRNTNVIEGEAGGITQHIGAYQVHTTVEGEDRAITFIDTPGHEAFTAMRARGAKVTDVAILVVAADDGVMPQTVEALNHAQAANVPIVVAVNKIDKEGASPDKIRGQLTEYGLIPEEYGGDTMFVDVSARNGTNIDELLEAVTLTADVLELTANPNKEARGVAIEANLDKGRGAVSTVLVQSGTLRVGDAIVAGVAHGRVRAMFDENGQAVKEAGPSRPVQVLGLSTVPRAGDTFLSTEEERTARQIAEKREAADRNAQLAKRRKRVTLESFDAAVAEGKMDTLNLIIKGDVSGAVEALEESLMKIDAGGDEVQLRVIHRGVGAITQNDVNLATVDNAVIIGFNVRPAERVAELADREGVEMKFYSVIYRAIEEIEQAVKGMLKPEYEEVELGSAEIREVFRSSKWGNIAGSIVKNGIIKRNAKARLVRDGSVVADNLTIESLRRFKDDATEVREGFECGIGLGSFNDIKEGDIIETWEMREKPRV</sequence>
<dbReference type="PANTHER" id="PTHR43381:SF5">
    <property type="entry name" value="TR-TYPE G DOMAIN-CONTAINING PROTEIN"/>
    <property type="match status" value="1"/>
</dbReference>
<dbReference type="InterPro" id="IPR009000">
    <property type="entry name" value="Transl_B-barrel_sf"/>
</dbReference>
<feature type="binding site" evidence="8">
    <location>
        <begin position="511"/>
        <end position="515"/>
    </location>
    <ligand>
        <name>GTP</name>
        <dbReference type="ChEBI" id="CHEBI:37565"/>
    </ligand>
</feature>
<gene>
    <name evidence="8" type="primary">infB</name>
    <name evidence="12" type="ordered locus">RMDY18_14810</name>
</gene>
<dbReference type="FunFam" id="2.40.30.10:FF:000008">
    <property type="entry name" value="Translation initiation factor IF-2"/>
    <property type="match status" value="1"/>
</dbReference>
<dbReference type="InterPro" id="IPR023115">
    <property type="entry name" value="TIF_IF2_dom3"/>
</dbReference>
<dbReference type="GO" id="GO:0005829">
    <property type="term" value="C:cytosol"/>
    <property type="evidence" value="ECO:0007669"/>
    <property type="project" value="TreeGrafter"/>
</dbReference>
<dbReference type="InterPro" id="IPR006847">
    <property type="entry name" value="IF2_N"/>
</dbReference>
<dbReference type="PRINTS" id="PR00315">
    <property type="entry name" value="ELONGATNFCT"/>
</dbReference>
<dbReference type="SUPFAM" id="SSF52540">
    <property type="entry name" value="P-loop containing nucleoside triphosphate hydrolases"/>
    <property type="match status" value="1"/>
</dbReference>
<evidence type="ECO:0000313" key="12">
    <source>
        <dbReference type="EMBL" id="BAI65313.1"/>
    </source>
</evidence>
<dbReference type="PROSITE" id="PS51722">
    <property type="entry name" value="G_TR_2"/>
    <property type="match status" value="1"/>
</dbReference>
<dbReference type="eggNOG" id="COG0532">
    <property type="taxonomic scope" value="Bacteria"/>
</dbReference>
<dbReference type="HAMAP" id="MF_00100_B">
    <property type="entry name" value="IF_2_B"/>
    <property type="match status" value="1"/>
</dbReference>
<evidence type="ECO:0000256" key="8">
    <source>
        <dbReference type="HAMAP-Rule" id="MF_00100"/>
    </source>
</evidence>
<feature type="compositionally biased region" description="Basic residues" evidence="10">
    <location>
        <begin position="325"/>
        <end position="337"/>
    </location>
</feature>
<dbReference type="Pfam" id="PF11987">
    <property type="entry name" value="IF-2"/>
    <property type="match status" value="1"/>
</dbReference>
<comment type="similarity">
    <text evidence="1 8 9">Belongs to the TRAFAC class translation factor GTPase superfamily. Classic translation factor GTPase family. IF-2 subfamily.</text>
</comment>
<protein>
    <recommendedName>
        <fullName evidence="2 8">Translation initiation factor IF-2</fullName>
    </recommendedName>
</protein>
<dbReference type="KEGG" id="rmu:RMDY18_14810"/>
<dbReference type="Gene3D" id="3.40.50.10050">
    <property type="entry name" value="Translation initiation factor IF- 2, domain 3"/>
    <property type="match status" value="1"/>
</dbReference>
<organism evidence="12 13">
    <name type="scientific">Rothia mucilaginosa (strain DY-18)</name>
    <name type="common">Stomatococcus mucilaginosus</name>
    <dbReference type="NCBI Taxonomy" id="680646"/>
    <lineage>
        <taxon>Bacteria</taxon>
        <taxon>Bacillati</taxon>
        <taxon>Actinomycetota</taxon>
        <taxon>Actinomycetes</taxon>
        <taxon>Micrococcales</taxon>
        <taxon>Micrococcaceae</taxon>
        <taxon>Rothia</taxon>
    </lineage>
</organism>
<evidence type="ECO:0000256" key="6">
    <source>
        <dbReference type="ARBA" id="ARBA00023134"/>
    </source>
</evidence>
<dbReference type="InterPro" id="IPR000178">
    <property type="entry name" value="TF_IF2_bacterial-like"/>
</dbReference>
<keyword evidence="5 8" id="KW-0648">Protein biosynthesis</keyword>
<feature type="compositionally biased region" description="Gly residues" evidence="10">
    <location>
        <begin position="310"/>
        <end position="324"/>
    </location>
</feature>
<comment type="subcellular location">
    <subcellularLocation>
        <location evidence="8">Cytoplasm</location>
    </subcellularLocation>
</comment>
<dbReference type="InterPro" id="IPR000795">
    <property type="entry name" value="T_Tr_GTP-bd_dom"/>
</dbReference>
<dbReference type="InterPro" id="IPR053905">
    <property type="entry name" value="EF-G-like_DII"/>
</dbReference>
<dbReference type="NCBIfam" id="TIGR00231">
    <property type="entry name" value="small_GTP"/>
    <property type="match status" value="1"/>
</dbReference>
<name>D2NNU5_ROTMD</name>
<evidence type="ECO:0000259" key="11">
    <source>
        <dbReference type="PROSITE" id="PS51722"/>
    </source>
</evidence>
<reference evidence="12 13" key="3">
    <citation type="journal article" date="2010" name="Sequencing">
        <title>Complete Genome Sequence of Rothia mucilaginosa DY-18: A Clinical Isolate with Dense Meshwork-Like Structures from a Persistent Apical Periodontitis Lesion.</title>
        <authorList>
            <person name="Yamane K."/>
            <person name="Nambu T."/>
            <person name="Yamanaka T."/>
            <person name="Mashimo C."/>
            <person name="Sugimori C."/>
            <person name="Leung K.-P."/>
            <person name="Fukushima H."/>
        </authorList>
    </citation>
    <scope>NUCLEOTIDE SEQUENCE [LARGE SCALE GENOMIC DNA]</scope>
    <source>
        <strain evidence="12 13">DY-18</strain>
    </source>
</reference>
<feature type="domain" description="Tr-type G" evidence="11">
    <location>
        <begin position="452"/>
        <end position="625"/>
    </location>
</feature>
<evidence type="ECO:0000256" key="4">
    <source>
        <dbReference type="ARBA" id="ARBA00022741"/>
    </source>
</evidence>
<feature type="compositionally biased region" description="Low complexity" evidence="10">
    <location>
        <begin position="244"/>
        <end position="256"/>
    </location>
</feature>
<comment type="caution">
    <text evidence="8">Lacks conserved residue(s) required for the propagation of feature annotation.</text>
</comment>
<dbReference type="Pfam" id="PF22042">
    <property type="entry name" value="EF-G_D2"/>
    <property type="match status" value="1"/>
</dbReference>
<dbReference type="HOGENOM" id="CLU_006301_9_3_11"/>
<dbReference type="STRING" id="680646.RMDY18_14810"/>
<keyword evidence="4 8" id="KW-0547">Nucleotide-binding</keyword>
<dbReference type="PANTHER" id="PTHR43381">
    <property type="entry name" value="TRANSLATION INITIATION FACTOR IF-2-RELATED"/>
    <property type="match status" value="1"/>
</dbReference>
<dbReference type="Pfam" id="PF00009">
    <property type="entry name" value="GTP_EFTU"/>
    <property type="match status" value="1"/>
</dbReference>
<feature type="compositionally biased region" description="Pro residues" evidence="10">
    <location>
        <begin position="174"/>
        <end position="193"/>
    </location>
</feature>
<dbReference type="CDD" id="cd03692">
    <property type="entry name" value="mtIF2_IVc"/>
    <property type="match status" value="1"/>
</dbReference>
<dbReference type="Proteomes" id="UP000001883">
    <property type="component" value="Chromosome"/>
</dbReference>
<dbReference type="Pfam" id="PF04760">
    <property type="entry name" value="IF2_N"/>
    <property type="match status" value="2"/>
</dbReference>
<reference evidence="12 13" key="2">
    <citation type="journal article" date="2010" name="J Osaka Dent Univ">
        <title>Isolation and identification of Rothia mucilaginosa from persistent apical periodontitis lesions.</title>
        <authorList>
            <person name="Yamane K."/>
            <person name="Yoshida M."/>
            <person name="Fujihira T."/>
            <person name="Baba T."/>
            <person name="Tsuji N."/>
            <person name="Hayashi H."/>
            <person name="Sugimori C."/>
            <person name="Yamanaka T."/>
            <person name="Mashimo C."/>
            <person name="Nambu T."/>
            <person name="Kawai H."/>
            <person name="Fukushima H."/>
        </authorList>
    </citation>
    <scope>NUCLEOTIDE SEQUENCE [LARGE SCALE GENOMIC DNA]</scope>
    <source>
        <strain evidence="12 13">DY-18</strain>
    </source>
</reference>
<feature type="region of interest" description="Disordered" evidence="10">
    <location>
        <begin position="66"/>
        <end position="358"/>
    </location>
</feature>
<dbReference type="EMBL" id="AP011540">
    <property type="protein sequence ID" value="BAI65313.1"/>
    <property type="molecule type" value="Genomic_DNA"/>
</dbReference>
<feature type="compositionally biased region" description="Low complexity" evidence="10">
    <location>
        <begin position="66"/>
        <end position="114"/>
    </location>
</feature>
<evidence type="ECO:0000256" key="7">
    <source>
        <dbReference type="ARBA" id="ARBA00025162"/>
    </source>
</evidence>
<feature type="binding site" evidence="8">
    <location>
        <begin position="565"/>
        <end position="568"/>
    </location>
    <ligand>
        <name>GTP</name>
        <dbReference type="ChEBI" id="CHEBI:37565"/>
    </ligand>
</feature>
<dbReference type="Gene3D" id="3.40.50.300">
    <property type="entry name" value="P-loop containing nucleotide triphosphate hydrolases"/>
    <property type="match status" value="1"/>
</dbReference>
<evidence type="ECO:0000256" key="10">
    <source>
        <dbReference type="SAM" id="MobiDB-lite"/>
    </source>
</evidence>
<dbReference type="Gene3D" id="2.40.30.10">
    <property type="entry name" value="Translation factors"/>
    <property type="match status" value="2"/>
</dbReference>
<dbReference type="InterPro" id="IPR027417">
    <property type="entry name" value="P-loop_NTPase"/>
</dbReference>
<dbReference type="InterPro" id="IPR005225">
    <property type="entry name" value="Small_GTP-bd"/>
</dbReference>
<dbReference type="NCBIfam" id="TIGR00487">
    <property type="entry name" value="IF-2"/>
    <property type="match status" value="1"/>
</dbReference>
<dbReference type="GO" id="GO:0003743">
    <property type="term" value="F:translation initiation factor activity"/>
    <property type="evidence" value="ECO:0007669"/>
    <property type="project" value="UniProtKB-UniRule"/>
</dbReference>
<dbReference type="InterPro" id="IPR036925">
    <property type="entry name" value="TIF_IF2_dom3_sf"/>
</dbReference>
<dbReference type="FunFam" id="2.40.30.10:FF:000007">
    <property type="entry name" value="Translation initiation factor IF-2"/>
    <property type="match status" value="1"/>
</dbReference>
<feature type="binding site" evidence="8">
    <location>
        <begin position="461"/>
        <end position="468"/>
    </location>
    <ligand>
        <name>GTP</name>
        <dbReference type="ChEBI" id="CHEBI:37565"/>
    </ligand>
</feature>
<dbReference type="FunFam" id="3.40.50.10050:FF:000001">
    <property type="entry name" value="Translation initiation factor IF-2"/>
    <property type="match status" value="1"/>
</dbReference>